<evidence type="ECO:0008006" key="3">
    <source>
        <dbReference type="Google" id="ProtNLM"/>
    </source>
</evidence>
<dbReference type="EMBL" id="VBAK01000051">
    <property type="protein sequence ID" value="TMI92757.1"/>
    <property type="molecule type" value="Genomic_DNA"/>
</dbReference>
<accession>A0A537KAH0</accession>
<comment type="caution">
    <text evidence="1">The sequence shown here is derived from an EMBL/GenBank/DDBJ whole genome shotgun (WGS) entry which is preliminary data.</text>
</comment>
<dbReference type="InterPro" id="IPR036249">
    <property type="entry name" value="Thioredoxin-like_sf"/>
</dbReference>
<sequence length="217" mass="23522">MSRAAGELRARNLRTLAALAALFLLPLAVAFFTYYGAAWRPAHLVNHGVLILPPRALPQLALPRVSLVPDAGAGSHDAQPDPHAAAAAPGAPFRDRWSLVYVGSGACDASCRQALYVMRQTRLALNNDMTRVERVFLASGDCCARSFLASEHPGLLALDASGEDARRLLEEFPSPAREHVLFVVDPLGNLMMSYDARRDPHGLLEDLKKLLKLSHIG</sequence>
<name>A0A537KAH0_9BACT</name>
<evidence type="ECO:0000313" key="1">
    <source>
        <dbReference type="EMBL" id="TMI92757.1"/>
    </source>
</evidence>
<dbReference type="Proteomes" id="UP000318509">
    <property type="component" value="Unassembled WGS sequence"/>
</dbReference>
<reference evidence="1 2" key="1">
    <citation type="journal article" date="2019" name="Nat. Microbiol.">
        <title>Mediterranean grassland soil C-N compound turnover is dependent on rainfall and depth, and is mediated by genomically divergent microorganisms.</title>
        <authorList>
            <person name="Diamond S."/>
            <person name="Andeer P.F."/>
            <person name="Li Z."/>
            <person name="Crits-Christoph A."/>
            <person name="Burstein D."/>
            <person name="Anantharaman K."/>
            <person name="Lane K.R."/>
            <person name="Thomas B.C."/>
            <person name="Pan C."/>
            <person name="Northen T.R."/>
            <person name="Banfield J.F."/>
        </authorList>
    </citation>
    <scope>NUCLEOTIDE SEQUENCE [LARGE SCALE GENOMIC DNA]</scope>
    <source>
        <strain evidence="1">NP_3</strain>
    </source>
</reference>
<organism evidence="1 2">
    <name type="scientific">Candidatus Segetimicrobium genomatis</name>
    <dbReference type="NCBI Taxonomy" id="2569760"/>
    <lineage>
        <taxon>Bacteria</taxon>
        <taxon>Bacillati</taxon>
        <taxon>Candidatus Sysuimicrobiota</taxon>
        <taxon>Candidatus Sysuimicrobiia</taxon>
        <taxon>Candidatus Sysuimicrobiales</taxon>
        <taxon>Candidatus Segetimicrobiaceae</taxon>
        <taxon>Candidatus Segetimicrobium</taxon>
    </lineage>
</organism>
<gene>
    <name evidence="1" type="ORF">E6H00_02265</name>
</gene>
<protein>
    <recommendedName>
        <fullName evidence="3">Cytochrome oxidase assembly protein</fullName>
    </recommendedName>
</protein>
<evidence type="ECO:0000313" key="2">
    <source>
        <dbReference type="Proteomes" id="UP000318509"/>
    </source>
</evidence>
<dbReference type="Gene3D" id="3.40.30.10">
    <property type="entry name" value="Glutaredoxin"/>
    <property type="match status" value="1"/>
</dbReference>
<proteinExistence type="predicted"/>
<dbReference type="SUPFAM" id="SSF52833">
    <property type="entry name" value="Thioredoxin-like"/>
    <property type="match status" value="1"/>
</dbReference>
<dbReference type="AlphaFoldDB" id="A0A537KAH0"/>